<dbReference type="InterPro" id="IPR037401">
    <property type="entry name" value="SnoaL-like"/>
</dbReference>
<proteinExistence type="predicted"/>
<protein>
    <submittedName>
        <fullName evidence="2">Nuclear transport factor 2 family protein</fullName>
    </submittedName>
</protein>
<evidence type="ECO:0000313" key="2">
    <source>
        <dbReference type="EMBL" id="TFH55830.1"/>
    </source>
</evidence>
<name>A0A4Y8TUJ7_9MICC</name>
<gene>
    <name evidence="2" type="ORF">EXY26_01740</name>
</gene>
<feature type="domain" description="SnoaL-like" evidence="1">
    <location>
        <begin position="6"/>
        <end position="126"/>
    </location>
</feature>
<sequence length="150" mass="16811">MAELTAEIRNEILALVSEFHWRLDHGHADKLHELYAEDGLSVGPMGVMEGRETIKAWGERRSKINAGIVRHFSGGTRVYFEDGVLKSTTYYMTFRDSQPDPLHPASVGEFQEEYVNVEGKWLIQRREIVPVFGAENAAKHAAKVAAGGEK</sequence>
<dbReference type="Proteomes" id="UP000297638">
    <property type="component" value="Unassembled WGS sequence"/>
</dbReference>
<dbReference type="InterPro" id="IPR032710">
    <property type="entry name" value="NTF2-like_dom_sf"/>
</dbReference>
<dbReference type="Pfam" id="PF13577">
    <property type="entry name" value="SnoaL_4"/>
    <property type="match status" value="1"/>
</dbReference>
<dbReference type="RefSeq" id="WP_134779134.1">
    <property type="nucleotide sequence ID" value="NZ_SPDS01000001.1"/>
</dbReference>
<dbReference type="Gene3D" id="3.10.450.50">
    <property type="match status" value="1"/>
</dbReference>
<dbReference type="AlphaFoldDB" id="A0A4Y8TUJ7"/>
<accession>A0A4Y8TUJ7</accession>
<organism evidence="2 3">
    <name type="scientific">Glutamicibacter arilaitensis</name>
    <dbReference type="NCBI Taxonomy" id="256701"/>
    <lineage>
        <taxon>Bacteria</taxon>
        <taxon>Bacillati</taxon>
        <taxon>Actinomycetota</taxon>
        <taxon>Actinomycetes</taxon>
        <taxon>Micrococcales</taxon>
        <taxon>Micrococcaceae</taxon>
        <taxon>Glutamicibacter</taxon>
    </lineage>
</organism>
<reference evidence="2 3" key="1">
    <citation type="submission" date="2019-03" db="EMBL/GenBank/DDBJ databases">
        <title>Glutamicibacter sp. LJH19 genome.</title>
        <authorList>
            <person name="Sinai Borker S."/>
            <person name="Kumar R."/>
        </authorList>
    </citation>
    <scope>NUCLEOTIDE SEQUENCE [LARGE SCALE GENOMIC DNA]</scope>
    <source>
        <strain evidence="2 3">LJH19</strain>
    </source>
</reference>
<dbReference type="EMBL" id="SPDS01000001">
    <property type="protein sequence ID" value="TFH55830.1"/>
    <property type="molecule type" value="Genomic_DNA"/>
</dbReference>
<comment type="caution">
    <text evidence="2">The sequence shown here is derived from an EMBL/GenBank/DDBJ whole genome shotgun (WGS) entry which is preliminary data.</text>
</comment>
<evidence type="ECO:0000313" key="3">
    <source>
        <dbReference type="Proteomes" id="UP000297638"/>
    </source>
</evidence>
<evidence type="ECO:0000259" key="1">
    <source>
        <dbReference type="Pfam" id="PF13577"/>
    </source>
</evidence>
<dbReference type="SUPFAM" id="SSF54427">
    <property type="entry name" value="NTF2-like"/>
    <property type="match status" value="1"/>
</dbReference>